<name>A0ABS8HWL0_9FIRM</name>
<dbReference type="SUPFAM" id="SSF53795">
    <property type="entry name" value="PEP carboxykinase-like"/>
    <property type="match status" value="1"/>
</dbReference>
<comment type="caution">
    <text evidence="1">The sequence shown here is derived from an EMBL/GenBank/DDBJ whole genome shotgun (WGS) entry which is preliminary data.</text>
</comment>
<dbReference type="EMBL" id="JAJHJB010000017">
    <property type="protein sequence ID" value="MCC5466374.1"/>
    <property type="molecule type" value="Genomic_DNA"/>
</dbReference>
<evidence type="ECO:0008006" key="3">
    <source>
        <dbReference type="Google" id="ProtNLM"/>
    </source>
</evidence>
<reference evidence="1" key="1">
    <citation type="submission" date="2021-11" db="EMBL/GenBank/DDBJ databases">
        <title>Description of a new species Pelosinus isolated from the bottom sediments of Lake Baikal.</title>
        <authorList>
            <person name="Zakharyuk A."/>
        </authorList>
    </citation>
    <scope>NUCLEOTIDE SEQUENCE</scope>
    <source>
        <strain evidence="1">Bkl1</strain>
    </source>
</reference>
<keyword evidence="2" id="KW-1185">Reference proteome</keyword>
<dbReference type="RefSeq" id="WP_229535535.1">
    <property type="nucleotide sequence ID" value="NZ_JAJHJB010000017.1"/>
</dbReference>
<gene>
    <name evidence="1" type="ORF">LMF89_13525</name>
</gene>
<sequence length="588" mass="66941">MSMISSKINDKKIIIKLKNRVCDTSEELLCSDLFATILTMAVKELSKRKSILLDIFANKDDIKEEDIKLLIDTFHYICKMPVSLVGQVVKGSEQFSKNPELLNDFVQYLYNFWRNFNRFIVCHSEDDGLETRPYRTFHSTIEQLNHLVRKTYRDLQINITHHPKVFRQVTAGAELAAISTIGEIPFSGQIYDKLNQIQMIRQVCIYPPLVLDPPMNKRNGKFERIAKNPLDVVDINAEEWLCYPAKVGPLVIAIYFHERFFELGFSLCNLFEIADDDELKKQPDAVFLFGVPGNTLDDLTNSLPTVFYEDNENEILVAAIPNRDEFGYFGYLKKMVLTLHNIRMMKNGKMPFHGAMARIILKGNEEANVLVMGDTGAGKSETLEAFRVLGEEYIQDIIVIADDMGSLSINDEGEVIGYGTEIGAYVRLDDLNPGYAFGQIDRAIIMNPSQKNARTILPVTTYDKIVKGHKVDFLLYCNNFDQIDEDHPIIEEFPNATEAINVFRAGAVMSKGTTTSTGLVQTYFANVFGPSQYRQLHEIIAKKYFDAFFKQGIFVGQMRTRLSITGWERKGPEEAARELLQMILSKSN</sequence>
<organism evidence="1 2">
    <name type="scientific">Pelosinus baikalensis</name>
    <dbReference type="NCBI Taxonomy" id="2892015"/>
    <lineage>
        <taxon>Bacteria</taxon>
        <taxon>Bacillati</taxon>
        <taxon>Bacillota</taxon>
        <taxon>Negativicutes</taxon>
        <taxon>Selenomonadales</taxon>
        <taxon>Sporomusaceae</taxon>
        <taxon>Pelosinus</taxon>
    </lineage>
</organism>
<protein>
    <recommendedName>
        <fullName evidence="3">Phosphoenolpyruvate carboxykinase</fullName>
    </recommendedName>
</protein>
<proteinExistence type="predicted"/>
<dbReference type="Proteomes" id="UP001165492">
    <property type="component" value="Unassembled WGS sequence"/>
</dbReference>
<evidence type="ECO:0000313" key="1">
    <source>
        <dbReference type="EMBL" id="MCC5466374.1"/>
    </source>
</evidence>
<accession>A0ABS8HWL0</accession>
<evidence type="ECO:0000313" key="2">
    <source>
        <dbReference type="Proteomes" id="UP001165492"/>
    </source>
</evidence>